<dbReference type="PATRIC" id="fig|411473.3.peg.247"/>
<dbReference type="SMART" id="SM00530">
    <property type="entry name" value="HTH_XRE"/>
    <property type="match status" value="1"/>
</dbReference>
<dbReference type="CDD" id="cd00093">
    <property type="entry name" value="HTH_XRE"/>
    <property type="match status" value="1"/>
</dbReference>
<evidence type="ECO:0000313" key="2">
    <source>
        <dbReference type="EMBL" id="ERJ97245.1"/>
    </source>
</evidence>
<keyword evidence="3" id="KW-1185">Reference proteome</keyword>
<dbReference type="InterPro" id="IPR010982">
    <property type="entry name" value="Lambda_DNA-bd_dom_sf"/>
</dbReference>
<gene>
    <name evidence="2" type="ORF">RUMCAL_00317</name>
</gene>
<evidence type="ECO:0000259" key="1">
    <source>
        <dbReference type="PROSITE" id="PS50943"/>
    </source>
</evidence>
<dbReference type="Proteomes" id="UP000016662">
    <property type="component" value="Unassembled WGS sequence"/>
</dbReference>
<sequence>MVIFMELKDQLIKIRLSNNMSKKDVSIGAGIPYTTYIKYEYGERELGLNALQKLADFYGMTTDDILGRTNTSRESAKSTDYDLNPLEQVLLKKYVQLSEDHRDAVLELITDAVHSIDKQQ</sequence>
<proteinExistence type="predicted"/>
<dbReference type="Pfam" id="PF01381">
    <property type="entry name" value="HTH_3"/>
    <property type="match status" value="1"/>
</dbReference>
<protein>
    <submittedName>
        <fullName evidence="2">DNA-binding helix-turn-helix protein</fullName>
    </submittedName>
</protein>
<feature type="domain" description="HTH cro/C1-type" evidence="1">
    <location>
        <begin position="11"/>
        <end position="65"/>
    </location>
</feature>
<keyword evidence="2" id="KW-0238">DNA-binding</keyword>
<accession>U2KYQ8</accession>
<dbReference type="SUPFAM" id="SSF47413">
    <property type="entry name" value="lambda repressor-like DNA-binding domains"/>
    <property type="match status" value="1"/>
</dbReference>
<dbReference type="AlphaFoldDB" id="U2KYQ8"/>
<reference evidence="2 3" key="1">
    <citation type="submission" date="2013-07" db="EMBL/GenBank/DDBJ databases">
        <authorList>
            <person name="Weinstock G."/>
            <person name="Sodergren E."/>
            <person name="Wylie T."/>
            <person name="Fulton L."/>
            <person name="Fulton R."/>
            <person name="Fronick C."/>
            <person name="O'Laughlin M."/>
            <person name="Godfrey J."/>
            <person name="Miner T."/>
            <person name="Herter B."/>
            <person name="Appelbaum E."/>
            <person name="Cordes M."/>
            <person name="Lek S."/>
            <person name="Wollam A."/>
            <person name="Pepin K.H."/>
            <person name="Palsikar V.B."/>
            <person name="Mitreva M."/>
            <person name="Wilson R.K."/>
        </authorList>
    </citation>
    <scope>NUCLEOTIDE SEQUENCE [LARGE SCALE GENOMIC DNA]</scope>
    <source>
        <strain evidence="2 3">ATCC 27760</strain>
    </source>
</reference>
<dbReference type="InterPro" id="IPR001387">
    <property type="entry name" value="Cro/C1-type_HTH"/>
</dbReference>
<dbReference type="OrthoDB" id="1856733at2"/>
<dbReference type="STRING" id="411473.RUMCAL_00317"/>
<dbReference type="Gene3D" id="1.10.260.40">
    <property type="entry name" value="lambda repressor-like DNA-binding domains"/>
    <property type="match status" value="1"/>
</dbReference>
<dbReference type="EMBL" id="AWVF01000031">
    <property type="protein sequence ID" value="ERJ97245.1"/>
    <property type="molecule type" value="Genomic_DNA"/>
</dbReference>
<organism evidence="2 3">
    <name type="scientific">Ruminococcus callidus ATCC 27760</name>
    <dbReference type="NCBI Taxonomy" id="411473"/>
    <lineage>
        <taxon>Bacteria</taxon>
        <taxon>Bacillati</taxon>
        <taxon>Bacillota</taxon>
        <taxon>Clostridia</taxon>
        <taxon>Eubacteriales</taxon>
        <taxon>Oscillospiraceae</taxon>
        <taxon>Ruminococcus</taxon>
    </lineage>
</organism>
<comment type="caution">
    <text evidence="2">The sequence shown here is derived from an EMBL/GenBank/DDBJ whole genome shotgun (WGS) entry which is preliminary data.</text>
</comment>
<dbReference type="HOGENOM" id="CLU_066192_4_2_9"/>
<evidence type="ECO:0000313" key="3">
    <source>
        <dbReference type="Proteomes" id="UP000016662"/>
    </source>
</evidence>
<name>U2KYQ8_9FIRM</name>
<dbReference type="PROSITE" id="PS50943">
    <property type="entry name" value="HTH_CROC1"/>
    <property type="match status" value="1"/>
</dbReference>
<dbReference type="GO" id="GO:0003677">
    <property type="term" value="F:DNA binding"/>
    <property type="evidence" value="ECO:0007669"/>
    <property type="project" value="UniProtKB-KW"/>
</dbReference>